<gene>
    <name evidence="2" type="ORF">SCAR479_07561</name>
</gene>
<name>A0ABR2XPY4_9PEZI</name>
<accession>A0ABR2XPY4</accession>
<feature type="compositionally biased region" description="Basic residues" evidence="1">
    <location>
        <begin position="1"/>
        <end position="10"/>
    </location>
</feature>
<evidence type="ECO:0000313" key="2">
    <source>
        <dbReference type="EMBL" id="KAK9775745.1"/>
    </source>
</evidence>
<proteinExistence type="predicted"/>
<comment type="caution">
    <text evidence="2">The sequence shown here is derived from an EMBL/GenBank/DDBJ whole genome shotgun (WGS) entry which is preliminary data.</text>
</comment>
<keyword evidence="3" id="KW-1185">Reference proteome</keyword>
<dbReference type="Proteomes" id="UP001465668">
    <property type="component" value="Unassembled WGS sequence"/>
</dbReference>
<feature type="region of interest" description="Disordered" evidence="1">
    <location>
        <begin position="1"/>
        <end position="20"/>
    </location>
</feature>
<protein>
    <submittedName>
        <fullName evidence="2">General substrate transporter</fullName>
    </submittedName>
</protein>
<evidence type="ECO:0000256" key="1">
    <source>
        <dbReference type="SAM" id="MobiDB-lite"/>
    </source>
</evidence>
<dbReference type="EMBL" id="JARVKM010000032">
    <property type="protein sequence ID" value="KAK9775745.1"/>
    <property type="molecule type" value="Genomic_DNA"/>
</dbReference>
<organism evidence="2 3">
    <name type="scientific">Seiridium cardinale</name>
    <dbReference type="NCBI Taxonomy" id="138064"/>
    <lineage>
        <taxon>Eukaryota</taxon>
        <taxon>Fungi</taxon>
        <taxon>Dikarya</taxon>
        <taxon>Ascomycota</taxon>
        <taxon>Pezizomycotina</taxon>
        <taxon>Sordariomycetes</taxon>
        <taxon>Xylariomycetidae</taxon>
        <taxon>Amphisphaeriales</taxon>
        <taxon>Sporocadaceae</taxon>
        <taxon>Seiridium</taxon>
    </lineage>
</organism>
<sequence>MAIGRRLKHGHKEEQMKAQGEAPKFERVQWTKEPGLRKLYFYALVLGVASATTGYDGQATRDYGKAIKSRLTRRQVILQRRAELRFLVADL</sequence>
<evidence type="ECO:0000313" key="3">
    <source>
        <dbReference type="Proteomes" id="UP001465668"/>
    </source>
</evidence>
<reference evidence="2 3" key="1">
    <citation type="submission" date="2024-02" db="EMBL/GenBank/DDBJ databases">
        <title>First draft genome assembly of two strains of Seiridium cardinale.</title>
        <authorList>
            <person name="Emiliani G."/>
            <person name="Scali E."/>
        </authorList>
    </citation>
    <scope>NUCLEOTIDE SEQUENCE [LARGE SCALE GENOMIC DNA]</scope>
    <source>
        <strain evidence="2 3">BM-138-000479</strain>
    </source>
</reference>